<protein>
    <recommendedName>
        <fullName evidence="3">SAM-dependent methyltransferase</fullName>
    </recommendedName>
</protein>
<dbReference type="InterPro" id="IPR029063">
    <property type="entry name" value="SAM-dependent_MTases_sf"/>
</dbReference>
<dbReference type="AlphaFoldDB" id="A0A1E5L7Z7"/>
<dbReference type="PANTHER" id="PTHR38451">
    <property type="entry name" value="TRNA (ADENINE(22)-N(1))-METHYLTRANSFERASE"/>
    <property type="match status" value="1"/>
</dbReference>
<evidence type="ECO:0008006" key="3">
    <source>
        <dbReference type="Google" id="ProtNLM"/>
    </source>
</evidence>
<keyword evidence="2" id="KW-1185">Reference proteome</keyword>
<dbReference type="Proteomes" id="UP000095255">
    <property type="component" value="Unassembled WGS sequence"/>
</dbReference>
<dbReference type="Gene3D" id="1.10.287.1890">
    <property type="match status" value="1"/>
</dbReference>
<organism evidence="1 2">
    <name type="scientific">Desulfuribacillus stibiiarsenatis</name>
    <dbReference type="NCBI Taxonomy" id="1390249"/>
    <lineage>
        <taxon>Bacteria</taxon>
        <taxon>Bacillati</taxon>
        <taxon>Bacillota</taxon>
        <taxon>Desulfuribacillia</taxon>
        <taxon>Desulfuribacillales</taxon>
        <taxon>Desulfuribacillaceae</taxon>
        <taxon>Desulfuribacillus</taxon>
    </lineage>
</organism>
<dbReference type="PIRSF" id="PIRSF018637">
    <property type="entry name" value="TrmK"/>
    <property type="match status" value="1"/>
</dbReference>
<dbReference type="GO" id="GO:0160105">
    <property type="term" value="F:tRNA (adenine(22)-N1)-methyltransferase activity"/>
    <property type="evidence" value="ECO:0007669"/>
    <property type="project" value="InterPro"/>
</dbReference>
<evidence type="ECO:0000313" key="2">
    <source>
        <dbReference type="Proteomes" id="UP000095255"/>
    </source>
</evidence>
<dbReference type="STRING" id="1390249.BHU72_11580"/>
<comment type="caution">
    <text evidence="1">The sequence shown here is derived from an EMBL/GenBank/DDBJ whole genome shotgun (WGS) entry which is preliminary data.</text>
</comment>
<sequence>MTIAEYIPNRAILADIGSDHAYLPIYSVQKGIVEKAIAGEVNEGPYLTAKTNVMDQKLAHLIDVRLGNGLEVLQPNEVNCITIAGMGGILITEILTQGIDKLESVGRLILQPMNSEPKLREWLIQHSYQILEEHIMKEYDIIYEILIAEPVKQKLTLSHQDIQFGPVLRRGKSILFVEKWQDEINKREKVIHNIIKNGSNVANQAKIQKIQQEILEIKEVL</sequence>
<dbReference type="SUPFAM" id="SSF53335">
    <property type="entry name" value="S-adenosyl-L-methionine-dependent methyltransferases"/>
    <property type="match status" value="1"/>
</dbReference>
<gene>
    <name evidence="1" type="ORF">BHU72_11580</name>
</gene>
<name>A0A1E5L7Z7_9FIRM</name>
<evidence type="ECO:0000313" key="1">
    <source>
        <dbReference type="EMBL" id="OEH86270.1"/>
    </source>
</evidence>
<dbReference type="Gene3D" id="3.40.50.150">
    <property type="entry name" value="Vaccinia Virus protein VP39"/>
    <property type="match status" value="1"/>
</dbReference>
<accession>A0A1E5L7Z7</accession>
<dbReference type="PANTHER" id="PTHR38451:SF1">
    <property type="entry name" value="TRNA (ADENINE(22)-N(1))-METHYLTRANSFERASE"/>
    <property type="match status" value="1"/>
</dbReference>
<dbReference type="EMBL" id="MJAT01000006">
    <property type="protein sequence ID" value="OEH86270.1"/>
    <property type="molecule type" value="Genomic_DNA"/>
</dbReference>
<reference evidence="1 2" key="1">
    <citation type="submission" date="2016-09" db="EMBL/GenBank/DDBJ databases">
        <title>Desulfuribacillus arsenicus sp. nov., an obligately anaerobic, dissimilatory arsenic- and antimonate-reducing bacterium isolated from anoxic sediments.</title>
        <authorList>
            <person name="Abin C.A."/>
            <person name="Hollibaugh J.T."/>
        </authorList>
    </citation>
    <scope>NUCLEOTIDE SEQUENCE [LARGE SCALE GENOMIC DNA]</scope>
    <source>
        <strain evidence="1 2">MLFW-2</strain>
    </source>
</reference>
<dbReference type="InterPro" id="IPR006901">
    <property type="entry name" value="TrmK"/>
</dbReference>
<proteinExistence type="predicted"/>
<dbReference type="Pfam" id="PF04816">
    <property type="entry name" value="TrmK"/>
    <property type="match status" value="1"/>
</dbReference>